<dbReference type="InterPro" id="IPR005149">
    <property type="entry name" value="Tscrpt_reg_PadR_N"/>
</dbReference>
<proteinExistence type="predicted"/>
<organism evidence="2 3">
    <name type="scientific">Macrococcus brunensis</name>
    <dbReference type="NCBI Taxonomy" id="198483"/>
    <lineage>
        <taxon>Bacteria</taxon>
        <taxon>Bacillati</taxon>
        <taxon>Bacillota</taxon>
        <taxon>Bacilli</taxon>
        <taxon>Bacillales</taxon>
        <taxon>Staphylococcaceae</taxon>
        <taxon>Macrococcus</taxon>
    </lineage>
</organism>
<dbReference type="EMBL" id="SCWA01000003">
    <property type="protein sequence ID" value="TDL98689.1"/>
    <property type="molecule type" value="Genomic_DNA"/>
</dbReference>
<evidence type="ECO:0000259" key="1">
    <source>
        <dbReference type="Pfam" id="PF03551"/>
    </source>
</evidence>
<protein>
    <submittedName>
        <fullName evidence="2">PadR family transcriptional regulator</fullName>
    </submittedName>
</protein>
<dbReference type="InterPro" id="IPR036390">
    <property type="entry name" value="WH_DNA-bd_sf"/>
</dbReference>
<dbReference type="OrthoDB" id="9814826at2"/>
<dbReference type="Pfam" id="PF03551">
    <property type="entry name" value="PadR"/>
    <property type="match status" value="1"/>
</dbReference>
<dbReference type="Proteomes" id="UP000295310">
    <property type="component" value="Unassembled WGS sequence"/>
</dbReference>
<keyword evidence="3" id="KW-1185">Reference proteome</keyword>
<reference evidence="2 3" key="1">
    <citation type="submission" date="2019-01" db="EMBL/GenBank/DDBJ databases">
        <title>Draft genome sequences of the type strains of six Macrococcus species.</title>
        <authorList>
            <person name="Mazhar S."/>
            <person name="Altermann E."/>
            <person name="Hill C."/>
            <person name="Mcauliffe O."/>
        </authorList>
    </citation>
    <scope>NUCLEOTIDE SEQUENCE [LARGE SCALE GENOMIC DNA]</scope>
    <source>
        <strain evidence="2 3">CCM4811</strain>
    </source>
</reference>
<gene>
    <name evidence="2" type="ORF">ERX27_02625</name>
</gene>
<dbReference type="RefSeq" id="WP_133431282.1">
    <property type="nucleotide sequence ID" value="NZ_SCWA01000003.1"/>
</dbReference>
<dbReference type="InterPro" id="IPR036388">
    <property type="entry name" value="WH-like_DNA-bd_sf"/>
</dbReference>
<feature type="domain" description="Transcription regulator PadR N-terminal" evidence="1">
    <location>
        <begin position="19"/>
        <end position="83"/>
    </location>
</feature>
<dbReference type="PANTHER" id="PTHR33169">
    <property type="entry name" value="PADR-FAMILY TRANSCRIPTIONAL REGULATOR"/>
    <property type="match status" value="1"/>
</dbReference>
<accession>A0A4R6BFU0</accession>
<dbReference type="InterPro" id="IPR052509">
    <property type="entry name" value="Metal_resp_DNA-bind_regulator"/>
</dbReference>
<name>A0A4R6BFU0_9STAP</name>
<comment type="caution">
    <text evidence="2">The sequence shown here is derived from an EMBL/GenBank/DDBJ whole genome shotgun (WGS) entry which is preliminary data.</text>
</comment>
<dbReference type="SUPFAM" id="SSF46785">
    <property type="entry name" value="Winged helix' DNA-binding domain"/>
    <property type="match status" value="1"/>
</dbReference>
<dbReference type="PANTHER" id="PTHR33169:SF13">
    <property type="entry name" value="PADR-FAMILY TRANSCRIPTIONAL REGULATOR"/>
    <property type="match status" value="1"/>
</dbReference>
<evidence type="ECO:0000313" key="3">
    <source>
        <dbReference type="Proteomes" id="UP000295310"/>
    </source>
</evidence>
<sequence>MNNQSALTESIYYILLSLDEPLHGYGIIQNIKVLSNNRINMAAGTLYGALNTLIKKDWIELVSEDGPKGKKEYVLTRAGREVLIQEISRLKELSLNGEKFLRGDSR</sequence>
<dbReference type="AlphaFoldDB" id="A0A4R6BFU0"/>
<dbReference type="Gene3D" id="1.10.10.10">
    <property type="entry name" value="Winged helix-like DNA-binding domain superfamily/Winged helix DNA-binding domain"/>
    <property type="match status" value="1"/>
</dbReference>
<evidence type="ECO:0000313" key="2">
    <source>
        <dbReference type="EMBL" id="TDL98689.1"/>
    </source>
</evidence>